<gene>
    <name evidence="7" type="ORF">C7959_12040</name>
</gene>
<sequence>MHYILEKSMLTSLVDSGCKKNVINMLDDNWKKKWKSKCSCGSSKDYKDCCVDLKYSENYVSDKLGLKIPMKDKAPLVAHMQEGEIGEFKKIEELSFHYDIITELSSKALQKKKEKKRKKEEFYIDILEHGDKVKENNVLFNSANRQNLKEVEVDFDSDDFMVDFSSDDKFDNSGKLKGVFKKKFKEIINPDKYDFIYQFQFRVDNEFFYNLIKNKDNIIDKYKSINIRFNNSKPDLIKVIRPSNNKRYKVFNEQFEIKETSNLKEKIILQVCDIKTSEFKNKHFIELILYALELNSFIYKNNLADKYAVLAEGIIFPQDNSEDLIKRETRINNSSYLDIEKRVINFKRLKEKIIKLFRRDLLDTINIIEMGLTSQYNDIKISGNCFVCDYYGDQNDSGLKKKLKEKVNIDYDEYISDPQNNFCKYIVIKSGEKDRRKSNVNNLPCLKVGEKNRLLKENINNFEKLFKELEQEDSKLFTENKSLEADRRIIENHVKLMTDNNLLDYKIIHNKTLNLPKFSNLTIFIDEQHDPHGQTLSISYDYQFYGKGSNGGEESKFKFKPYVPTIVEHNKELRDNLTKRTMIDFLIKLNETITQYENFRDQFGNSPTFSIIYWGEKRIEHIKELFLEIFDYITPSDDFEYKISLLYKNLKETSPRKFKEKMKKIKDLRNRFYNFFSSDDELDDYRIIEKSPFFDMKKAVEDLFAFNLNINITVDKIYNQIVLAEQNKGKDKKSDYEDFQEKTKKIKEIYYKPDSDDFNGRMYSRVFKVWDDLEDKKRFEDKTLKRLLRDRLFQLIGIWKFITRAENNRNQKKFAKFLKGVAPHIPISTKPELFNGLEFGNDLLYYHKLDSAYSLIEKETIHKDNYYRKIVLGKALYLKKEIRGKDKNKILDDHFKDEASNYDYYKVYKIPDEAVDANYDENSFGLTIYPSNQGDCLDRKISNNENENIIYSGYDDFPLSARDIFKWVDGRRTTKNYKDIVKVSIEKFDRFDNIIIIKLDDEYSKTKEMIEFFENNYEFNYKENVLLEQVHIDIWERKLKDCLEIIEKNVIAKNLLEEYEYNKVNSYNDKSIKDILTKYYGNCSNILLDNYQIKVIENTLNYKMSLLQGPPGTGKSHTVAHLLLTYYLNSSDKKRILLMGNYDATDNLITKITKKDKDNKSLLDEEDVSIVRIRSKGRSEPNFEEFDNLQFIDFEAYAYRDDYESDKDKILSQENKFQIFTSTPHQILKIFNGAKDFYFDLIIIDEASQMDVGKFVASLVKVTEDTQFLLAGDEKQLPPITKVKLKNSDKNYFGSVFEYYMNQFPDIIISPLANNRRSNSVIVDFSRTTFNYNRDYKAHENNKDKVISFIKKLNMSDLYDRILNPKDPMIVLNYDDGNSHQLNIFEAEQIINIIKRIFNNGLIDYETKQKYELGKFFEEGIGIVVPHKSQRTKIQNMLIEEFSPLSNRYNIDYTELREKIISAVDTVERFQGQERDIIICSYILGDEDIIRKEEEFIYNPNRLNVMVSRAKFKAIILASNELVFNMSNDLEIVDLQEAFYSLVTYCDKEIEIHKEWSSEEEWVKRNGILRCKSLKNNY</sequence>
<dbReference type="SUPFAM" id="SSF52540">
    <property type="entry name" value="P-loop containing nucleoside triphosphate hydrolases"/>
    <property type="match status" value="1"/>
</dbReference>
<keyword evidence="8" id="KW-1185">Reference proteome</keyword>
<dbReference type="RefSeq" id="WP_134117508.1">
    <property type="nucleotide sequence ID" value="NZ_SOEG01000020.1"/>
</dbReference>
<dbReference type="PANTHER" id="PTHR43788">
    <property type="entry name" value="DNA2/NAM7 HELICASE FAMILY MEMBER"/>
    <property type="match status" value="1"/>
</dbReference>
<protein>
    <submittedName>
        <fullName evidence="7">AAA domain-containing protein</fullName>
    </submittedName>
</protein>
<accession>A0A4R8H373</accession>
<keyword evidence="4" id="KW-0067">ATP-binding</keyword>
<evidence type="ECO:0000256" key="2">
    <source>
        <dbReference type="ARBA" id="ARBA00022801"/>
    </source>
</evidence>
<evidence type="ECO:0000259" key="6">
    <source>
        <dbReference type="SMART" id="SM00382"/>
    </source>
</evidence>
<dbReference type="InterPro" id="IPR041679">
    <property type="entry name" value="DNA2/NAM7-like_C"/>
</dbReference>
<dbReference type="InterPro" id="IPR003593">
    <property type="entry name" value="AAA+_ATPase"/>
</dbReference>
<evidence type="ECO:0000256" key="1">
    <source>
        <dbReference type="ARBA" id="ARBA00022741"/>
    </source>
</evidence>
<proteinExistence type="predicted"/>
<dbReference type="GO" id="GO:0016787">
    <property type="term" value="F:hydrolase activity"/>
    <property type="evidence" value="ECO:0007669"/>
    <property type="project" value="UniProtKB-KW"/>
</dbReference>
<evidence type="ECO:0000256" key="3">
    <source>
        <dbReference type="ARBA" id="ARBA00022806"/>
    </source>
</evidence>
<organism evidence="7 8">
    <name type="scientific">Orenia marismortui</name>
    <dbReference type="NCBI Taxonomy" id="46469"/>
    <lineage>
        <taxon>Bacteria</taxon>
        <taxon>Bacillati</taxon>
        <taxon>Bacillota</taxon>
        <taxon>Clostridia</taxon>
        <taxon>Halanaerobiales</taxon>
        <taxon>Halobacteroidaceae</taxon>
        <taxon>Orenia</taxon>
    </lineage>
</organism>
<dbReference type="Pfam" id="PF13245">
    <property type="entry name" value="AAA_19"/>
    <property type="match status" value="1"/>
</dbReference>
<name>A0A4R8H373_9FIRM</name>
<dbReference type="Gene3D" id="3.40.50.300">
    <property type="entry name" value="P-loop containing nucleotide triphosphate hydrolases"/>
    <property type="match status" value="2"/>
</dbReference>
<evidence type="ECO:0000313" key="8">
    <source>
        <dbReference type="Proteomes" id="UP000295832"/>
    </source>
</evidence>
<dbReference type="Proteomes" id="UP000295832">
    <property type="component" value="Unassembled WGS sequence"/>
</dbReference>
<dbReference type="GO" id="GO:0043139">
    <property type="term" value="F:5'-3' DNA helicase activity"/>
    <property type="evidence" value="ECO:0007669"/>
    <property type="project" value="TreeGrafter"/>
</dbReference>
<dbReference type="Pfam" id="PF13087">
    <property type="entry name" value="AAA_12"/>
    <property type="match status" value="1"/>
</dbReference>
<keyword evidence="3" id="KW-0347">Helicase</keyword>
<dbReference type="InterPro" id="IPR047187">
    <property type="entry name" value="SF1_C_Upf1"/>
</dbReference>
<evidence type="ECO:0000256" key="5">
    <source>
        <dbReference type="SAM" id="Coils"/>
    </source>
</evidence>
<evidence type="ECO:0000256" key="4">
    <source>
        <dbReference type="ARBA" id="ARBA00022840"/>
    </source>
</evidence>
<evidence type="ECO:0000313" key="7">
    <source>
        <dbReference type="EMBL" id="TDX49146.1"/>
    </source>
</evidence>
<keyword evidence="1" id="KW-0547">Nucleotide-binding</keyword>
<dbReference type="CDD" id="cd18808">
    <property type="entry name" value="SF1_C_Upf1"/>
    <property type="match status" value="1"/>
</dbReference>
<dbReference type="InterPro" id="IPR050534">
    <property type="entry name" value="Coronavir_polyprotein_1ab"/>
</dbReference>
<dbReference type="GO" id="GO:0005524">
    <property type="term" value="F:ATP binding"/>
    <property type="evidence" value="ECO:0007669"/>
    <property type="project" value="UniProtKB-KW"/>
</dbReference>
<keyword evidence="5" id="KW-0175">Coiled coil</keyword>
<dbReference type="SMART" id="SM00382">
    <property type="entry name" value="AAA"/>
    <property type="match status" value="1"/>
</dbReference>
<keyword evidence="2" id="KW-0378">Hydrolase</keyword>
<reference evidence="7 8" key="1">
    <citation type="submission" date="2019-03" db="EMBL/GenBank/DDBJ databases">
        <title>Subsurface microbial communities from deep shales in Ohio and West Virginia, USA.</title>
        <authorList>
            <person name="Wrighton K."/>
        </authorList>
    </citation>
    <scope>NUCLEOTIDE SEQUENCE [LARGE SCALE GENOMIC DNA]</scope>
    <source>
        <strain evidence="7 8">MSL 6dP</strain>
    </source>
</reference>
<feature type="domain" description="AAA+ ATPase" evidence="6">
    <location>
        <begin position="1101"/>
        <end position="1404"/>
    </location>
</feature>
<dbReference type="EMBL" id="SOEG01000020">
    <property type="protein sequence ID" value="TDX49146.1"/>
    <property type="molecule type" value="Genomic_DNA"/>
</dbReference>
<dbReference type="InterPro" id="IPR027417">
    <property type="entry name" value="P-loop_NTPase"/>
</dbReference>
<feature type="coiled-coil region" evidence="5">
    <location>
        <begin position="452"/>
        <end position="486"/>
    </location>
</feature>
<comment type="caution">
    <text evidence="7">The sequence shown here is derived from an EMBL/GenBank/DDBJ whole genome shotgun (WGS) entry which is preliminary data.</text>
</comment>
<dbReference type="PANTHER" id="PTHR43788:SF8">
    <property type="entry name" value="DNA-BINDING PROTEIN SMUBP-2"/>
    <property type="match status" value="1"/>
</dbReference>